<dbReference type="SUPFAM" id="SSF103473">
    <property type="entry name" value="MFS general substrate transporter"/>
    <property type="match status" value="1"/>
</dbReference>
<keyword evidence="4 9" id="KW-0812">Transmembrane</keyword>
<organism evidence="10 11">
    <name type="scientific">Roridomyces roridus</name>
    <dbReference type="NCBI Taxonomy" id="1738132"/>
    <lineage>
        <taxon>Eukaryota</taxon>
        <taxon>Fungi</taxon>
        <taxon>Dikarya</taxon>
        <taxon>Basidiomycota</taxon>
        <taxon>Agaricomycotina</taxon>
        <taxon>Agaricomycetes</taxon>
        <taxon>Agaricomycetidae</taxon>
        <taxon>Agaricales</taxon>
        <taxon>Marasmiineae</taxon>
        <taxon>Mycenaceae</taxon>
        <taxon>Roridomyces</taxon>
    </lineage>
</organism>
<keyword evidence="11" id="KW-1185">Reference proteome</keyword>
<reference evidence="10" key="1">
    <citation type="submission" date="2023-03" db="EMBL/GenBank/DDBJ databases">
        <title>Massive genome expansion in bonnet fungi (Mycena s.s.) driven by repeated elements and novel gene families across ecological guilds.</title>
        <authorList>
            <consortium name="Lawrence Berkeley National Laboratory"/>
            <person name="Harder C.B."/>
            <person name="Miyauchi S."/>
            <person name="Viragh M."/>
            <person name="Kuo A."/>
            <person name="Thoen E."/>
            <person name="Andreopoulos B."/>
            <person name="Lu D."/>
            <person name="Skrede I."/>
            <person name="Drula E."/>
            <person name="Henrissat B."/>
            <person name="Morin E."/>
            <person name="Kohler A."/>
            <person name="Barry K."/>
            <person name="LaButti K."/>
            <person name="Morin E."/>
            <person name="Salamov A."/>
            <person name="Lipzen A."/>
            <person name="Mereny Z."/>
            <person name="Hegedus B."/>
            <person name="Baldrian P."/>
            <person name="Stursova M."/>
            <person name="Weitz H."/>
            <person name="Taylor A."/>
            <person name="Grigoriev I.V."/>
            <person name="Nagy L.G."/>
            <person name="Martin F."/>
            <person name="Kauserud H."/>
        </authorList>
    </citation>
    <scope>NUCLEOTIDE SEQUENCE</scope>
    <source>
        <strain evidence="10">9284</strain>
    </source>
</reference>
<sequence>MLRSPTPPSEHLRSSCDSLIVGDDQDLEYLADSDDSDTIHDAHDISEMAATPTSVNVARRAFFMRCIALFCACWLKRREPLVGPQSCEKPFSFNICCSASYILGPLKSRISRELGTGHTEYSLLISALSLNSTWTPLLSPLSRRTRDDYSPVLQITRLGVSMALGLVAGKGASFHPFYVATFLAGMSVVINLAYVMASRSLIDGAGAELEAIDITEEAQRRSGFNMSEAQALEKVAAKRRVHLRQITKLGDVFWAYVVLNIIQLRYRMSEKDAANSASYVLVGSIFLYPICGHLVDRFKRKPVVILLLLLSSVCTLGAYTWLALPPSWTHTAKPAIAAFGFGHGFSPVHSAQAILVLLVLLVPKIVPDKFISTALGAHKSLEQTGATIFQTLSGLQMDKARREHPDGSSTQGVINMFLSLNILQLLAILVLKRVPTGLPDSNDPSQPLLRVPEPTHRRYSTGSRMVQEADLSREEARRGKAFTVICAMLVLFAWLLFLSTAWVKLGRGH</sequence>
<keyword evidence="3" id="KW-0813">Transport</keyword>
<keyword evidence="7" id="KW-0458">Lysosome</keyword>
<feature type="transmembrane region" description="Helical" evidence="9">
    <location>
        <begin position="249"/>
        <end position="266"/>
    </location>
</feature>
<name>A0AAD7BUS8_9AGAR</name>
<evidence type="ECO:0000256" key="2">
    <source>
        <dbReference type="ARBA" id="ARBA00008335"/>
    </source>
</evidence>
<feature type="transmembrane region" description="Helical" evidence="9">
    <location>
        <begin position="303"/>
        <end position="324"/>
    </location>
</feature>
<evidence type="ECO:0000256" key="6">
    <source>
        <dbReference type="ARBA" id="ARBA00023136"/>
    </source>
</evidence>
<accession>A0AAD7BUS8</accession>
<comment type="caution">
    <text evidence="10">The sequence shown here is derived from an EMBL/GenBank/DDBJ whole genome shotgun (WGS) entry which is preliminary data.</text>
</comment>
<evidence type="ECO:0000256" key="1">
    <source>
        <dbReference type="ARBA" id="ARBA00004155"/>
    </source>
</evidence>
<keyword evidence="6 9" id="KW-0472">Membrane</keyword>
<dbReference type="InterPro" id="IPR036259">
    <property type="entry name" value="MFS_trans_sf"/>
</dbReference>
<evidence type="ECO:0000313" key="10">
    <source>
        <dbReference type="EMBL" id="KAJ7630967.1"/>
    </source>
</evidence>
<keyword evidence="5 9" id="KW-1133">Transmembrane helix</keyword>
<feature type="transmembrane region" description="Helical" evidence="9">
    <location>
        <begin position="177"/>
        <end position="197"/>
    </location>
</feature>
<dbReference type="Gene3D" id="1.20.1250.20">
    <property type="entry name" value="MFS general substrate transporter like domains"/>
    <property type="match status" value="1"/>
</dbReference>
<dbReference type="AlphaFoldDB" id="A0AAD7BUS8"/>
<dbReference type="EMBL" id="JARKIF010000009">
    <property type="protein sequence ID" value="KAJ7630967.1"/>
    <property type="molecule type" value="Genomic_DNA"/>
</dbReference>
<evidence type="ECO:0000256" key="4">
    <source>
        <dbReference type="ARBA" id="ARBA00022692"/>
    </source>
</evidence>
<dbReference type="PANTHER" id="PTHR23512:SF3">
    <property type="entry name" value="MAJOR FACILITATOR SUPERFAMILY DOMAIN-CONTAINING PROTEIN 1"/>
    <property type="match status" value="1"/>
</dbReference>
<dbReference type="PANTHER" id="PTHR23512">
    <property type="entry name" value="MAJOR FACILITATOR SUPERFAMILY DOMAIN-CONTAINING PROTEIN 1"/>
    <property type="match status" value="1"/>
</dbReference>
<evidence type="ECO:0008006" key="12">
    <source>
        <dbReference type="Google" id="ProtNLM"/>
    </source>
</evidence>
<evidence type="ECO:0000256" key="3">
    <source>
        <dbReference type="ARBA" id="ARBA00022448"/>
    </source>
</evidence>
<protein>
    <recommendedName>
        <fullName evidence="12">MFS transporter</fullName>
    </recommendedName>
</protein>
<feature type="transmembrane region" description="Helical" evidence="9">
    <location>
        <begin position="336"/>
        <end position="362"/>
    </location>
</feature>
<evidence type="ECO:0000256" key="7">
    <source>
        <dbReference type="ARBA" id="ARBA00023228"/>
    </source>
</evidence>
<evidence type="ECO:0000256" key="8">
    <source>
        <dbReference type="SAM" id="MobiDB-lite"/>
    </source>
</evidence>
<feature type="transmembrane region" description="Helical" evidence="9">
    <location>
        <begin position="278"/>
        <end position="296"/>
    </location>
</feature>
<evidence type="ECO:0000313" key="11">
    <source>
        <dbReference type="Proteomes" id="UP001221142"/>
    </source>
</evidence>
<gene>
    <name evidence="10" type="ORF">FB45DRAFT_917097</name>
</gene>
<evidence type="ECO:0000256" key="5">
    <source>
        <dbReference type="ARBA" id="ARBA00022989"/>
    </source>
</evidence>
<feature type="transmembrane region" description="Helical" evidence="9">
    <location>
        <begin position="481"/>
        <end position="503"/>
    </location>
</feature>
<comment type="similarity">
    <text evidence="2">Belongs to the major facilitator superfamily.</text>
</comment>
<dbReference type="Proteomes" id="UP001221142">
    <property type="component" value="Unassembled WGS sequence"/>
</dbReference>
<proteinExistence type="inferred from homology"/>
<feature type="region of interest" description="Disordered" evidence="8">
    <location>
        <begin position="441"/>
        <end position="466"/>
    </location>
</feature>
<evidence type="ECO:0000256" key="9">
    <source>
        <dbReference type="SAM" id="Phobius"/>
    </source>
</evidence>
<dbReference type="InterPro" id="IPR052187">
    <property type="entry name" value="MFSD1"/>
</dbReference>
<comment type="subcellular location">
    <subcellularLocation>
        <location evidence="1">Lysosome membrane</location>
        <topology evidence="1">Multi-pass membrane protein</topology>
    </subcellularLocation>
</comment>